<gene>
    <name evidence="1" type="ORF">J2Z32_001017</name>
</gene>
<evidence type="ECO:0000313" key="1">
    <source>
        <dbReference type="EMBL" id="MBP1904400.1"/>
    </source>
</evidence>
<comment type="caution">
    <text evidence="1">The sequence shown here is derived from an EMBL/GenBank/DDBJ whole genome shotgun (WGS) entry which is preliminary data.</text>
</comment>
<dbReference type="EMBL" id="JAGGKG010000003">
    <property type="protein sequence ID" value="MBP1904400.1"/>
    <property type="molecule type" value="Genomic_DNA"/>
</dbReference>
<reference evidence="1 2" key="1">
    <citation type="submission" date="2021-03" db="EMBL/GenBank/DDBJ databases">
        <title>Genomic Encyclopedia of Type Strains, Phase IV (KMG-IV): sequencing the most valuable type-strain genomes for metagenomic binning, comparative biology and taxonomic classification.</title>
        <authorList>
            <person name="Goeker M."/>
        </authorList>
    </citation>
    <scope>NUCLEOTIDE SEQUENCE [LARGE SCALE GENOMIC DNA]</scope>
    <source>
        <strain evidence="1 2">DSM 14349</strain>
    </source>
</reference>
<accession>A0ABS4FP96</accession>
<protein>
    <recommendedName>
        <fullName evidence="3">DUF5067 domain-containing protein</fullName>
    </recommendedName>
</protein>
<keyword evidence="2" id="KW-1185">Reference proteome</keyword>
<evidence type="ECO:0000313" key="2">
    <source>
        <dbReference type="Proteomes" id="UP001519272"/>
    </source>
</evidence>
<name>A0ABS4FP96_9BACL</name>
<dbReference type="Proteomes" id="UP001519272">
    <property type="component" value="Unassembled WGS sequence"/>
</dbReference>
<evidence type="ECO:0008006" key="3">
    <source>
        <dbReference type="Google" id="ProtNLM"/>
    </source>
</evidence>
<proteinExistence type="predicted"/>
<dbReference type="RefSeq" id="WP_210088071.1">
    <property type="nucleotide sequence ID" value="NZ_JAGGKG010000003.1"/>
</dbReference>
<organism evidence="1 2">
    <name type="scientific">Paenibacillus turicensis</name>
    <dbReference type="NCBI Taxonomy" id="160487"/>
    <lineage>
        <taxon>Bacteria</taxon>
        <taxon>Bacillati</taxon>
        <taxon>Bacillota</taxon>
        <taxon>Bacilli</taxon>
        <taxon>Bacillales</taxon>
        <taxon>Paenibacillaceae</taxon>
        <taxon>Paenibacillus</taxon>
    </lineage>
</organism>
<sequence length="264" mass="30133">MADLLISSVSTTEIATARTMISYTYPTKQGQVYSPSTRTWTYFESTNSNVFKKVACLAKEGVVSMKKIKILSCLILLLLFGCQNNDQVHNAQKGTNTNLQNYNNEQNDIETRMKKNLLDFSTKLPTEYDLTATIDYHKDADGTELISYEIFIKNSKQNMENIILSFSLNPVMFNKLNTSNVFQSNAFNDAPIKVTTDGNYNGTSLGRGFILDKEKVDNDMLKIYKEVYLKITYTANHEIKKEYYKLTAFPSSQIQKYLNDAVRQ</sequence>